<name>A0A0E9UKV6_ANGAN</name>
<reference evidence="1" key="1">
    <citation type="submission" date="2014-11" db="EMBL/GenBank/DDBJ databases">
        <authorList>
            <person name="Amaro Gonzalez C."/>
        </authorList>
    </citation>
    <scope>NUCLEOTIDE SEQUENCE</scope>
</reference>
<evidence type="ECO:0000313" key="1">
    <source>
        <dbReference type="EMBL" id="JAH65608.1"/>
    </source>
</evidence>
<proteinExistence type="predicted"/>
<dbReference type="EMBL" id="GBXM01042969">
    <property type="protein sequence ID" value="JAH65608.1"/>
    <property type="molecule type" value="Transcribed_RNA"/>
</dbReference>
<protein>
    <submittedName>
        <fullName evidence="1">Uncharacterized protein</fullName>
    </submittedName>
</protein>
<organism evidence="1">
    <name type="scientific">Anguilla anguilla</name>
    <name type="common">European freshwater eel</name>
    <name type="synonym">Muraena anguilla</name>
    <dbReference type="NCBI Taxonomy" id="7936"/>
    <lineage>
        <taxon>Eukaryota</taxon>
        <taxon>Metazoa</taxon>
        <taxon>Chordata</taxon>
        <taxon>Craniata</taxon>
        <taxon>Vertebrata</taxon>
        <taxon>Euteleostomi</taxon>
        <taxon>Actinopterygii</taxon>
        <taxon>Neopterygii</taxon>
        <taxon>Teleostei</taxon>
        <taxon>Anguilliformes</taxon>
        <taxon>Anguillidae</taxon>
        <taxon>Anguilla</taxon>
    </lineage>
</organism>
<sequence>MRQGTWTVFTVGI</sequence>
<accession>A0A0E9UKV6</accession>
<reference evidence="1" key="2">
    <citation type="journal article" date="2015" name="Fish Shellfish Immunol.">
        <title>Early steps in the European eel (Anguilla anguilla)-Vibrio vulnificus interaction in the gills: Role of the RtxA13 toxin.</title>
        <authorList>
            <person name="Callol A."/>
            <person name="Pajuelo D."/>
            <person name="Ebbesson L."/>
            <person name="Teles M."/>
            <person name="MacKenzie S."/>
            <person name="Amaro C."/>
        </authorList>
    </citation>
    <scope>NUCLEOTIDE SEQUENCE</scope>
</reference>